<proteinExistence type="predicted"/>
<keyword evidence="2" id="KW-1185">Reference proteome</keyword>
<organism evidence="1 2">
    <name type="scientific">Chitinilyticum piscinae</name>
    <dbReference type="NCBI Taxonomy" id="2866724"/>
    <lineage>
        <taxon>Bacteria</taxon>
        <taxon>Pseudomonadati</taxon>
        <taxon>Pseudomonadota</taxon>
        <taxon>Betaproteobacteria</taxon>
        <taxon>Neisseriales</taxon>
        <taxon>Chitinibacteraceae</taxon>
        <taxon>Chitinilyticum</taxon>
    </lineage>
</organism>
<evidence type="ECO:0000313" key="2">
    <source>
        <dbReference type="Proteomes" id="UP000604481"/>
    </source>
</evidence>
<sequence length="193" mass="21270">MSAKPFPVERWQPLRALGELFCGPCGRASLTIELAPYELDGDEVDSPLRLDQIDLPVDELFELAGRTFEFPLNPEEGFIDGSVYLRTRHHTVDVLQLAFCVEEAGELPLKVTGCIAPEPCSLDYAETDFVLETRLILPWRETDLPAVAKAAIAACGASKPADAGRVMASLKNDPRCSEWRGALHALIKQILHD</sequence>
<accession>A0A8J7G1X4</accession>
<comment type="caution">
    <text evidence="1">The sequence shown here is derived from an EMBL/GenBank/DDBJ whole genome shotgun (WGS) entry which is preliminary data.</text>
</comment>
<name>A0A8J7G1X4_9NEIS</name>
<dbReference type="AlphaFoldDB" id="A0A8J7G1X4"/>
<dbReference type="EMBL" id="JADFUA010000010">
    <property type="protein sequence ID" value="MBE9610475.1"/>
    <property type="molecule type" value="Genomic_DNA"/>
</dbReference>
<dbReference type="RefSeq" id="WP_194117024.1">
    <property type="nucleotide sequence ID" value="NZ_JADFUA010000010.1"/>
</dbReference>
<reference evidence="1 2" key="1">
    <citation type="submission" date="2020-10" db="EMBL/GenBank/DDBJ databases">
        <title>The genome sequence of Chitinilyticum litopenaei 4Y14.</title>
        <authorList>
            <person name="Liu Y."/>
        </authorList>
    </citation>
    <scope>NUCLEOTIDE SEQUENCE [LARGE SCALE GENOMIC DNA]</scope>
    <source>
        <strain evidence="1 2">4Y14</strain>
    </source>
</reference>
<gene>
    <name evidence="1" type="ORF">INR99_14130</name>
</gene>
<protein>
    <submittedName>
        <fullName evidence="1">Uncharacterized protein</fullName>
    </submittedName>
</protein>
<dbReference type="Proteomes" id="UP000604481">
    <property type="component" value="Unassembled WGS sequence"/>
</dbReference>
<evidence type="ECO:0000313" key="1">
    <source>
        <dbReference type="EMBL" id="MBE9610475.1"/>
    </source>
</evidence>